<dbReference type="PIRSF" id="PIRSF003113">
    <property type="entry name" value="BolA"/>
    <property type="match status" value="1"/>
</dbReference>
<reference evidence="3 4" key="1">
    <citation type="submission" date="2016-10" db="EMBL/GenBank/DDBJ databases">
        <authorList>
            <person name="de Groot N.N."/>
        </authorList>
    </citation>
    <scope>NUCLEOTIDE SEQUENCE [LARGE SCALE GENOMIC DNA]</scope>
    <source>
        <strain evidence="3">MBHS1</strain>
    </source>
</reference>
<dbReference type="Gene3D" id="3.30.300.90">
    <property type="entry name" value="BolA-like"/>
    <property type="match status" value="1"/>
</dbReference>
<dbReference type="InterPro" id="IPR036065">
    <property type="entry name" value="BolA-like_sf"/>
</dbReference>
<dbReference type="PANTHER" id="PTHR46229:SF2">
    <property type="entry name" value="BOLA-LIKE PROTEIN 1"/>
    <property type="match status" value="1"/>
</dbReference>
<gene>
    <name evidence="3" type="ORF">MBHS_03135</name>
</gene>
<dbReference type="SUPFAM" id="SSF82657">
    <property type="entry name" value="BolA-like"/>
    <property type="match status" value="1"/>
</dbReference>
<proteinExistence type="inferred from homology"/>
<dbReference type="EMBL" id="FMSV02000528">
    <property type="protein sequence ID" value="SEH07260.1"/>
    <property type="molecule type" value="Genomic_DNA"/>
</dbReference>
<dbReference type="Proteomes" id="UP000236724">
    <property type="component" value="Unassembled WGS sequence"/>
</dbReference>
<comment type="similarity">
    <text evidence="1 2">Belongs to the BolA/IbaG family.</text>
</comment>
<protein>
    <submittedName>
        <fullName evidence="3">BolA-like protein</fullName>
    </submittedName>
</protein>
<keyword evidence="4" id="KW-1185">Reference proteome</keyword>
<name>A0A1H6FAY2_9GAMM</name>
<evidence type="ECO:0000313" key="4">
    <source>
        <dbReference type="Proteomes" id="UP000236724"/>
    </source>
</evidence>
<dbReference type="AlphaFoldDB" id="A0A1H6FAY2"/>
<evidence type="ECO:0000256" key="2">
    <source>
        <dbReference type="RuleBase" id="RU003860"/>
    </source>
</evidence>
<organism evidence="3 4">
    <name type="scientific">Candidatus Venteria ishoeyi</name>
    <dbReference type="NCBI Taxonomy" id="1899563"/>
    <lineage>
        <taxon>Bacteria</taxon>
        <taxon>Pseudomonadati</taxon>
        <taxon>Pseudomonadota</taxon>
        <taxon>Gammaproteobacteria</taxon>
        <taxon>Thiotrichales</taxon>
        <taxon>Thiotrichaceae</taxon>
        <taxon>Venteria</taxon>
    </lineage>
</organism>
<dbReference type="OrthoDB" id="9812890at2"/>
<sequence>MNITPEQIKALIEADIADAQVSVSGDGRHFEATVISPAFAGLSRVKQHQLVYASLGQRMATEEIHALSITTQLPGAAHG</sequence>
<evidence type="ECO:0000313" key="3">
    <source>
        <dbReference type="EMBL" id="SEH07260.1"/>
    </source>
</evidence>
<dbReference type="InterPro" id="IPR002634">
    <property type="entry name" value="BolA"/>
</dbReference>
<dbReference type="InterPro" id="IPR050961">
    <property type="entry name" value="BolA/IbaG_stress_morph_reg"/>
</dbReference>
<dbReference type="Pfam" id="PF01722">
    <property type="entry name" value="BolA"/>
    <property type="match status" value="1"/>
</dbReference>
<dbReference type="PANTHER" id="PTHR46229">
    <property type="entry name" value="BOLA TRANSCRIPTION REGULATOR"/>
    <property type="match status" value="1"/>
</dbReference>
<accession>A0A1H6FAY2</accession>
<evidence type="ECO:0000256" key="1">
    <source>
        <dbReference type="ARBA" id="ARBA00005578"/>
    </source>
</evidence>